<keyword evidence="2" id="KW-0143">Chaperone</keyword>
<dbReference type="InterPro" id="IPR009053">
    <property type="entry name" value="Prefoldin"/>
</dbReference>
<dbReference type="AlphaFoldDB" id="A0A7S1KND5"/>
<organism evidence="4">
    <name type="scientific">Percolomonas cosmopolitus</name>
    <dbReference type="NCBI Taxonomy" id="63605"/>
    <lineage>
        <taxon>Eukaryota</taxon>
        <taxon>Discoba</taxon>
        <taxon>Heterolobosea</taxon>
        <taxon>Tetramitia</taxon>
        <taxon>Eutetramitia</taxon>
        <taxon>Percolomonadidae</taxon>
        <taxon>Percolomonas</taxon>
    </lineage>
</organism>
<dbReference type="GO" id="GO:0006355">
    <property type="term" value="P:regulation of DNA-templated transcription"/>
    <property type="evidence" value="ECO:0007669"/>
    <property type="project" value="InterPro"/>
</dbReference>
<sequence>MSTSIRPKPVNDAKQIQVTFEDQQSINSFGRLNTYYQDLEEEVKTLKDEIDRHTWGAEEIWSAESIKFSVGEMFVEMNDPDQAETAINTQLERKKKLLEEKEHTLERIAQKMSELKSALYAKFGKNNINLDA</sequence>
<name>A0A7S1KND5_9EUKA</name>
<evidence type="ECO:0000313" key="4">
    <source>
        <dbReference type="EMBL" id="CAD9077573.1"/>
    </source>
</evidence>
<evidence type="ECO:0008006" key="5">
    <source>
        <dbReference type="Google" id="ProtNLM"/>
    </source>
</evidence>
<proteinExistence type="inferred from homology"/>
<dbReference type="PANTHER" id="PTHR21100">
    <property type="entry name" value="PREFOLDIN SUBUNIT 4"/>
    <property type="match status" value="1"/>
</dbReference>
<dbReference type="InterPro" id="IPR015988">
    <property type="entry name" value="STAT_TF_CC"/>
</dbReference>
<dbReference type="PANTHER" id="PTHR21100:SF9">
    <property type="entry name" value="PREFOLDIN SUBUNIT 4"/>
    <property type="match status" value="1"/>
</dbReference>
<dbReference type="Gene3D" id="1.10.287.370">
    <property type="match status" value="1"/>
</dbReference>
<comment type="similarity">
    <text evidence="1">Belongs to the prefoldin subunit beta family.</text>
</comment>
<evidence type="ECO:0000256" key="1">
    <source>
        <dbReference type="ARBA" id="ARBA00008045"/>
    </source>
</evidence>
<dbReference type="InterPro" id="IPR016661">
    <property type="entry name" value="PFDN4"/>
</dbReference>
<dbReference type="EMBL" id="HBGD01001012">
    <property type="protein sequence ID" value="CAD9077573.1"/>
    <property type="molecule type" value="Transcribed_RNA"/>
</dbReference>
<accession>A0A7S1KND5</accession>
<dbReference type="GO" id="GO:0007165">
    <property type="term" value="P:signal transduction"/>
    <property type="evidence" value="ECO:0007669"/>
    <property type="project" value="InterPro"/>
</dbReference>
<feature type="coiled-coil region" evidence="3">
    <location>
        <begin position="29"/>
        <end position="56"/>
    </location>
</feature>
<dbReference type="GO" id="GO:0016272">
    <property type="term" value="C:prefoldin complex"/>
    <property type="evidence" value="ECO:0007669"/>
    <property type="project" value="InterPro"/>
</dbReference>
<dbReference type="GO" id="GO:0005737">
    <property type="term" value="C:cytoplasm"/>
    <property type="evidence" value="ECO:0007669"/>
    <property type="project" value="TreeGrafter"/>
</dbReference>
<keyword evidence="3" id="KW-0175">Coiled coil</keyword>
<evidence type="ECO:0000256" key="3">
    <source>
        <dbReference type="SAM" id="Coils"/>
    </source>
</evidence>
<feature type="coiled-coil region" evidence="3">
    <location>
        <begin position="88"/>
        <end position="118"/>
    </location>
</feature>
<evidence type="ECO:0000256" key="2">
    <source>
        <dbReference type="ARBA" id="ARBA00023186"/>
    </source>
</evidence>
<dbReference type="InterPro" id="IPR002777">
    <property type="entry name" value="PFD_beta-like"/>
</dbReference>
<dbReference type="GO" id="GO:0051082">
    <property type="term" value="F:unfolded protein binding"/>
    <property type="evidence" value="ECO:0007669"/>
    <property type="project" value="InterPro"/>
</dbReference>
<dbReference type="Pfam" id="PF01920">
    <property type="entry name" value="Prefoldin_2"/>
    <property type="match status" value="1"/>
</dbReference>
<dbReference type="GO" id="GO:0006457">
    <property type="term" value="P:protein folding"/>
    <property type="evidence" value="ECO:0007669"/>
    <property type="project" value="InterPro"/>
</dbReference>
<gene>
    <name evidence="4" type="ORF">PCOS0759_LOCUS805</name>
</gene>
<reference evidence="4" key="1">
    <citation type="submission" date="2021-01" db="EMBL/GenBank/DDBJ databases">
        <authorList>
            <person name="Corre E."/>
            <person name="Pelletier E."/>
            <person name="Niang G."/>
            <person name="Scheremetjew M."/>
            <person name="Finn R."/>
            <person name="Kale V."/>
            <person name="Holt S."/>
            <person name="Cochrane G."/>
            <person name="Meng A."/>
            <person name="Brown T."/>
            <person name="Cohen L."/>
        </authorList>
    </citation>
    <scope>NUCLEOTIDE SEQUENCE</scope>
    <source>
        <strain evidence="4">WS</strain>
    </source>
</reference>
<dbReference type="SUPFAM" id="SSF47655">
    <property type="entry name" value="STAT"/>
    <property type="match status" value="1"/>
</dbReference>
<protein>
    <recommendedName>
        <fullName evidence="5">Prefoldin subunit 4</fullName>
    </recommendedName>
</protein>